<evidence type="ECO:0000256" key="6">
    <source>
        <dbReference type="ARBA" id="ARBA00022989"/>
    </source>
</evidence>
<feature type="transmembrane region" description="Helical" evidence="8">
    <location>
        <begin position="135"/>
        <end position="155"/>
    </location>
</feature>
<keyword evidence="7" id="KW-0030">Aminoacyl-tRNA synthetase</keyword>
<dbReference type="InterPro" id="IPR012340">
    <property type="entry name" value="NA-bd_OB-fold"/>
</dbReference>
<dbReference type="GO" id="GO:0050071">
    <property type="term" value="F:phosphatidylglycerol lysyltransferase activity"/>
    <property type="evidence" value="ECO:0007669"/>
    <property type="project" value="UniProtKB-EC"/>
</dbReference>
<evidence type="ECO:0000313" key="10">
    <source>
        <dbReference type="EMBL" id="RRC95566.1"/>
    </source>
</evidence>
<dbReference type="Pfam" id="PF09924">
    <property type="entry name" value="LPG_synthase_C"/>
    <property type="match status" value="1"/>
</dbReference>
<protein>
    <submittedName>
        <fullName evidence="10">Bifunctional lysylphosphatidylglycerol synthetase/lysine--tRNA ligase LysX</fullName>
        <ecNumber evidence="10">2.3.2.3</ecNumber>
        <ecNumber evidence="10">6.1.1.6</ecNumber>
    </submittedName>
</protein>
<keyword evidence="10" id="KW-0808">Transferase</keyword>
<dbReference type="InterPro" id="IPR031553">
    <property type="entry name" value="tRNA-synt_2_TM"/>
</dbReference>
<dbReference type="NCBIfam" id="NF002821">
    <property type="entry name" value="PRK02983.1"/>
    <property type="match status" value="1"/>
</dbReference>
<dbReference type="InterPro" id="IPR018149">
    <property type="entry name" value="Lys-tRNA-synth_II_C"/>
</dbReference>
<dbReference type="InterPro" id="IPR045864">
    <property type="entry name" value="aa-tRNA-synth_II/BPL/LPL"/>
</dbReference>
<feature type="transmembrane region" description="Helical" evidence="8">
    <location>
        <begin position="78"/>
        <end position="95"/>
    </location>
</feature>
<gene>
    <name evidence="10" type="primary">lysX</name>
    <name evidence="10" type="ORF">EII11_04645</name>
</gene>
<dbReference type="PANTHER" id="PTHR42918">
    <property type="entry name" value="LYSYL-TRNA SYNTHETASE"/>
    <property type="match status" value="1"/>
</dbReference>
<evidence type="ECO:0000256" key="2">
    <source>
        <dbReference type="ARBA" id="ARBA00022598"/>
    </source>
</evidence>
<comment type="caution">
    <text evidence="10">The sequence shown here is derived from an EMBL/GenBank/DDBJ whole genome shotgun (WGS) entry which is preliminary data.</text>
</comment>
<dbReference type="InterPro" id="IPR006195">
    <property type="entry name" value="aa-tRNA-synth_II"/>
</dbReference>
<dbReference type="EC" id="6.1.1.6" evidence="10"/>
<dbReference type="Proteomes" id="UP000280444">
    <property type="component" value="Unassembled WGS sequence"/>
</dbReference>
<comment type="subcellular location">
    <subcellularLocation>
        <location evidence="1">Membrane</location>
        <topology evidence="1">Multi-pass membrane protein</topology>
    </subcellularLocation>
</comment>
<dbReference type="PANTHER" id="PTHR42918:SF15">
    <property type="entry name" value="LYSINE--TRNA LIGASE, CHLOROPLASTIC_MITOCHONDRIAL"/>
    <property type="match status" value="1"/>
</dbReference>
<organism evidence="10 11">
    <name type="scientific">Schaalia canis</name>
    <dbReference type="NCBI Taxonomy" id="100469"/>
    <lineage>
        <taxon>Bacteria</taxon>
        <taxon>Bacillati</taxon>
        <taxon>Actinomycetota</taxon>
        <taxon>Actinomycetes</taxon>
        <taxon>Actinomycetales</taxon>
        <taxon>Actinomycetaceae</taxon>
        <taxon>Schaalia</taxon>
    </lineage>
</organism>
<dbReference type="GO" id="GO:0006430">
    <property type="term" value="P:lysyl-tRNA aminoacylation"/>
    <property type="evidence" value="ECO:0007669"/>
    <property type="project" value="InterPro"/>
</dbReference>
<keyword evidence="10" id="KW-0012">Acyltransferase</keyword>
<accession>A0A3P1SEX7</accession>
<dbReference type="InterPro" id="IPR004365">
    <property type="entry name" value="NA-bd_OB_tRNA"/>
</dbReference>
<keyword evidence="3 8" id="KW-0812">Transmembrane</keyword>
<evidence type="ECO:0000313" key="11">
    <source>
        <dbReference type="Proteomes" id="UP000280444"/>
    </source>
</evidence>
<dbReference type="AlphaFoldDB" id="A0A3P1SEX7"/>
<reference evidence="10 11" key="1">
    <citation type="submission" date="2018-11" db="EMBL/GenBank/DDBJ databases">
        <title>Genomes From Bacteria Associated with the Canine Oral Cavity: a Test Case for Automated Genome-Based Taxonomic Assignment.</title>
        <authorList>
            <person name="Coil D.A."/>
            <person name="Jospin G."/>
            <person name="Darling A.E."/>
            <person name="Wallis C."/>
            <person name="Davis I.J."/>
            <person name="Harris S."/>
            <person name="Eisen J.A."/>
            <person name="Holcombe L.J."/>
            <person name="O'Flynn C."/>
        </authorList>
    </citation>
    <scope>NUCLEOTIDE SEQUENCE [LARGE SCALE GENOMIC DNA]</scope>
    <source>
        <strain evidence="10 11">OH770</strain>
    </source>
</reference>
<dbReference type="SUPFAM" id="SSF50249">
    <property type="entry name" value="Nucleic acid-binding proteins"/>
    <property type="match status" value="1"/>
</dbReference>
<evidence type="ECO:0000259" key="9">
    <source>
        <dbReference type="PROSITE" id="PS50862"/>
    </source>
</evidence>
<evidence type="ECO:0000256" key="5">
    <source>
        <dbReference type="ARBA" id="ARBA00022840"/>
    </source>
</evidence>
<keyword evidence="5" id="KW-0067">ATP-binding</keyword>
<dbReference type="GO" id="GO:0000049">
    <property type="term" value="F:tRNA binding"/>
    <property type="evidence" value="ECO:0007669"/>
    <property type="project" value="TreeGrafter"/>
</dbReference>
<dbReference type="GO" id="GO:0004824">
    <property type="term" value="F:lysine-tRNA ligase activity"/>
    <property type="evidence" value="ECO:0007669"/>
    <property type="project" value="UniProtKB-EC"/>
</dbReference>
<keyword evidence="4" id="KW-0547">Nucleotide-binding</keyword>
<evidence type="ECO:0000256" key="4">
    <source>
        <dbReference type="ARBA" id="ARBA00022741"/>
    </source>
</evidence>
<evidence type="ECO:0000256" key="8">
    <source>
        <dbReference type="SAM" id="Phobius"/>
    </source>
</evidence>
<feature type="transmembrane region" description="Helical" evidence="8">
    <location>
        <begin position="102"/>
        <end position="123"/>
    </location>
</feature>
<feature type="domain" description="Aminoacyl-transfer RNA synthetases class-II family profile" evidence="9">
    <location>
        <begin position="787"/>
        <end position="1158"/>
    </location>
</feature>
<dbReference type="InterPro" id="IPR024320">
    <property type="entry name" value="LPG_synthase_C"/>
</dbReference>
<dbReference type="InterPro" id="IPR044136">
    <property type="entry name" value="Lys-tRNA-ligase_II_N"/>
</dbReference>
<dbReference type="PROSITE" id="PS50862">
    <property type="entry name" value="AA_TRNA_LIGASE_II"/>
    <property type="match status" value="1"/>
</dbReference>
<evidence type="ECO:0000256" key="3">
    <source>
        <dbReference type="ARBA" id="ARBA00022692"/>
    </source>
</evidence>
<feature type="transmembrane region" description="Helical" evidence="8">
    <location>
        <begin position="230"/>
        <end position="252"/>
    </location>
</feature>
<dbReference type="GO" id="GO:0016020">
    <property type="term" value="C:membrane"/>
    <property type="evidence" value="ECO:0007669"/>
    <property type="project" value="UniProtKB-SubCell"/>
</dbReference>
<keyword evidence="8" id="KW-0472">Membrane</keyword>
<feature type="transmembrane region" description="Helical" evidence="8">
    <location>
        <begin position="176"/>
        <end position="195"/>
    </location>
</feature>
<evidence type="ECO:0000256" key="1">
    <source>
        <dbReference type="ARBA" id="ARBA00004141"/>
    </source>
</evidence>
<dbReference type="Pfam" id="PF00152">
    <property type="entry name" value="tRNA-synt_2"/>
    <property type="match status" value="1"/>
</dbReference>
<dbReference type="InterPro" id="IPR004364">
    <property type="entry name" value="Aa-tRNA-synt_II"/>
</dbReference>
<dbReference type="Pfam" id="PF01336">
    <property type="entry name" value="tRNA_anti-codon"/>
    <property type="match status" value="1"/>
</dbReference>
<dbReference type="GO" id="GO:0005829">
    <property type="term" value="C:cytosol"/>
    <property type="evidence" value="ECO:0007669"/>
    <property type="project" value="TreeGrafter"/>
</dbReference>
<dbReference type="GO" id="GO:0005524">
    <property type="term" value="F:ATP binding"/>
    <property type="evidence" value="ECO:0007669"/>
    <property type="project" value="UniProtKB-KW"/>
</dbReference>
<dbReference type="CDD" id="cd04322">
    <property type="entry name" value="LysRS_N"/>
    <property type="match status" value="1"/>
</dbReference>
<dbReference type="EMBL" id="RQZF01000003">
    <property type="protein sequence ID" value="RRC95566.1"/>
    <property type="molecule type" value="Genomic_DNA"/>
</dbReference>
<feature type="transmembrane region" description="Helical" evidence="8">
    <location>
        <begin position="37"/>
        <end position="58"/>
    </location>
</feature>
<dbReference type="Gene3D" id="3.30.930.10">
    <property type="entry name" value="Bira Bifunctional Protein, Domain 2"/>
    <property type="match status" value="1"/>
</dbReference>
<proteinExistence type="predicted"/>
<keyword evidence="6 8" id="KW-1133">Transmembrane helix</keyword>
<evidence type="ECO:0000256" key="7">
    <source>
        <dbReference type="ARBA" id="ARBA00023146"/>
    </source>
</evidence>
<dbReference type="PRINTS" id="PR00982">
    <property type="entry name" value="TRNASYNTHLYS"/>
</dbReference>
<dbReference type="Pfam" id="PF16995">
    <property type="entry name" value="tRNA-synt_2_TM"/>
    <property type="match status" value="1"/>
</dbReference>
<dbReference type="Gene3D" id="2.40.50.140">
    <property type="entry name" value="Nucleic acid-binding proteins"/>
    <property type="match status" value="1"/>
</dbReference>
<keyword evidence="11" id="KW-1185">Reference proteome</keyword>
<sequence>MQYGETERLMSTGRSRMDKALTLHSLKTSIKNALPDWIGWMCFIAAGWSVIELALAAFPNTLVDTVGTVFDLFNVIHGPSLFLAGLMFIIGTAAFRRKRFIVLLLTVIQAIVLVTNALFLAFVGIDAIEDVPTSFIIQVWANSAISIGLVALIIWARSSFPAPVHARSARTAFIRLLVGSGIVLVTAFITTWLFPGNLKSAGAKALWAIQSATGYSSLISSAELPAGGNLLLASLLSLASLIVLVVSLHGFLRAQGVPPRNDAEDQRLHYLLAHFPADSLDYFATGNRRAVIFSPDSQAAVSYAVSSGVAMAGGDPIGDPASWDAAISTWMKAMYAQGLTPGVMSTSERGARAYKNAGFTLRAMGDEAVIEVPLFTLNEASMRPLAAAKRRVARAGVKIACRPLSSISDEELATLSSQAALFREGDERGFSMALDRMMNRLDASQMIVTAHAPNGELEGMLTFVPWGRKGLSLNLMRRNPDSTNGVIEAMVLALIDLCRDSNIDRISLNFAMFRNAFIEGNAVDATWGQRLLRRVMMLASRVWQLESLYEANARYNPTWTTRYLGFLSPAHLTATLIAAARLEGFLPAWGEPTPELPTWLGNREHAATISTFYADAAQVALPPQRLNDQQHTRHAKAQRLMEAGMDPYPPGVPGMAPTALASIIATPESHLKEPTTCHARVGARRHHGGLRFMDLFDGKATLQAHFAADTTQRYELLNLVDVGDLIEVVGNLGHSNTGELTLFVTSWRMLAKTLRPVNPPQQYVDRTTLARHRSAELINQPRSLELLRMRSRATSAIREFLNERGYLEVETPILHAVKGGANARPFVTHLNAYNSQVTLRIAPELYLKRLMVAGMTAVYEIGRSFRNEGVDRTHNPEFTSLEAYEAGADYTVMRELTESLIRAAARTIHGREVVWQPREVVERFIANPLPDSPALHTTDTLPHDAPHDGKQAMMSAAQWATHREVFTEAAHLVEVDLSAPWPVMSVCEGISRATGRFVSMDSSAEALHALCRDQGVDVPADATVASMINELYEELVEPRTGYPTFYTDFPAEVCPLTRIHREDPRLAERWDLVAFGMEIGTAYTELTDPRDQRERFLAQSLAAAAGDPEAMSVDGEFLDSLELGMAPTGGMGMGVDRMAMLLCGTDIRDVIAFPFVRPLNDN</sequence>
<keyword evidence="2 10" id="KW-0436">Ligase</keyword>
<dbReference type="SUPFAM" id="SSF55681">
    <property type="entry name" value="Class II aaRS and biotin synthetases"/>
    <property type="match status" value="1"/>
</dbReference>
<name>A0A3P1SEX7_9ACTO</name>
<dbReference type="EC" id="2.3.2.3" evidence="10"/>
<dbReference type="OrthoDB" id="9801152at2"/>